<evidence type="ECO:0000313" key="1">
    <source>
        <dbReference type="EMBL" id="KAJ9485052.1"/>
    </source>
</evidence>
<gene>
    <name evidence="1" type="ORF">VN97_g8302</name>
</gene>
<comment type="caution">
    <text evidence="1">The sequence shown here is derived from an EMBL/GenBank/DDBJ whole genome shotgun (WGS) entry which is preliminary data.</text>
</comment>
<reference evidence="1" key="1">
    <citation type="submission" date="2015-06" db="EMBL/GenBank/DDBJ databases">
        <authorList>
            <person name="Nguyen H."/>
        </authorList>
    </citation>
    <scope>NUCLEOTIDE SEQUENCE</scope>
    <source>
        <strain evidence="1">DAOM 180753</strain>
    </source>
</reference>
<organism evidence="1 2">
    <name type="scientific">Penicillium thymicola</name>
    <dbReference type="NCBI Taxonomy" id="293382"/>
    <lineage>
        <taxon>Eukaryota</taxon>
        <taxon>Fungi</taxon>
        <taxon>Dikarya</taxon>
        <taxon>Ascomycota</taxon>
        <taxon>Pezizomycotina</taxon>
        <taxon>Eurotiomycetes</taxon>
        <taxon>Eurotiomycetidae</taxon>
        <taxon>Eurotiales</taxon>
        <taxon>Aspergillaceae</taxon>
        <taxon>Penicillium</taxon>
    </lineage>
</organism>
<dbReference type="InterPro" id="IPR043129">
    <property type="entry name" value="ATPase_NBD"/>
</dbReference>
<dbReference type="EMBL" id="LACB01000290">
    <property type="protein sequence ID" value="KAJ9485052.1"/>
    <property type="molecule type" value="Genomic_DNA"/>
</dbReference>
<dbReference type="Proteomes" id="UP001227192">
    <property type="component" value="Unassembled WGS sequence"/>
</dbReference>
<dbReference type="Gene3D" id="3.30.420.40">
    <property type="match status" value="2"/>
</dbReference>
<protein>
    <submittedName>
        <fullName evidence="1">Uncharacterized protein</fullName>
    </submittedName>
</protein>
<dbReference type="CDD" id="cd10170">
    <property type="entry name" value="ASKHA_NBD_HSP70"/>
    <property type="match status" value="1"/>
</dbReference>
<accession>A0AAI9X619</accession>
<dbReference type="PANTHER" id="PTHR14187:SF5">
    <property type="entry name" value="HEAT SHOCK 70 KDA PROTEIN 12A"/>
    <property type="match status" value="1"/>
</dbReference>
<name>A0AAI9X619_PENTH</name>
<sequence>MIRKGHADYLIESLQFDVVFTVPAIWKDYARTAMQEATKRAGILDHRSAGETTLIRAPEPEAAGFTALLEYGTTIGPGKVYVICDAGGGTVDVITYKVGDTQPPRSPSGYERLFFLLASTGDYRNHRHITLSLVYIAWQ</sequence>
<dbReference type="AlphaFoldDB" id="A0AAI9X619"/>
<evidence type="ECO:0000313" key="2">
    <source>
        <dbReference type="Proteomes" id="UP001227192"/>
    </source>
</evidence>
<keyword evidence="2" id="KW-1185">Reference proteome</keyword>
<dbReference type="SUPFAM" id="SSF53067">
    <property type="entry name" value="Actin-like ATPase domain"/>
    <property type="match status" value="1"/>
</dbReference>
<reference evidence="1" key="2">
    <citation type="journal article" date="2016" name="Fungal Biol.">
        <title>Ochratoxin A production by Penicillium thymicola.</title>
        <authorList>
            <person name="Nguyen H.D.T."/>
            <person name="McMullin D.R."/>
            <person name="Ponomareva E."/>
            <person name="Riley R."/>
            <person name="Pomraning K.R."/>
            <person name="Baker S.E."/>
            <person name="Seifert K.A."/>
        </authorList>
    </citation>
    <scope>NUCLEOTIDE SEQUENCE</scope>
    <source>
        <strain evidence="1">DAOM 180753</strain>
    </source>
</reference>
<dbReference type="PANTHER" id="PTHR14187">
    <property type="entry name" value="ALPHA KINASE/ELONGATION FACTOR 2 KINASE"/>
    <property type="match status" value="1"/>
</dbReference>
<proteinExistence type="predicted"/>